<accession>A0A1V5SCP5</accession>
<gene>
    <name evidence="1" type="ORF">BWY43_00570</name>
</gene>
<comment type="caution">
    <text evidence="1">The sequence shown here is derived from an EMBL/GenBank/DDBJ whole genome shotgun (WGS) entry which is preliminary data.</text>
</comment>
<evidence type="ECO:0000313" key="1">
    <source>
        <dbReference type="EMBL" id="OQA52257.1"/>
    </source>
</evidence>
<organism evidence="1">
    <name type="scientific">candidate division WS2 bacterium ADurb.Bin280</name>
    <dbReference type="NCBI Taxonomy" id="1852829"/>
    <lineage>
        <taxon>Bacteria</taxon>
        <taxon>candidate division WS2</taxon>
    </lineage>
</organism>
<proteinExistence type="predicted"/>
<name>A0A1V5SCP5_9BACT</name>
<reference evidence="1" key="1">
    <citation type="submission" date="2017-02" db="EMBL/GenBank/DDBJ databases">
        <title>Delving into the versatile metabolic prowess of the omnipresent phylum Bacteroidetes.</title>
        <authorList>
            <person name="Nobu M.K."/>
            <person name="Mei R."/>
            <person name="Narihiro T."/>
            <person name="Kuroda K."/>
            <person name="Liu W.-T."/>
        </authorList>
    </citation>
    <scope>NUCLEOTIDE SEQUENCE</scope>
    <source>
        <strain evidence="1">ADurb.Bin280</strain>
    </source>
</reference>
<dbReference type="EMBL" id="MWBO01000039">
    <property type="protein sequence ID" value="OQA52257.1"/>
    <property type="molecule type" value="Genomic_DNA"/>
</dbReference>
<dbReference type="AlphaFoldDB" id="A0A1V5SCP5"/>
<protein>
    <submittedName>
        <fullName evidence="1">Uncharacterized protein</fullName>
    </submittedName>
</protein>
<sequence>MLCFEVRSLDIGIANSILKTRAMSAREEPQVARIIVGTKYLSPVWAAVVADEAGERAEAMARASRLDHTEPIKFGIEFCPRIDTSSHGELPSNLPEGLYRFRLPSLTKAMYKSEAERTGMVGFLRLNGQKRSEGLIDDSPVFSLAGDMPIVIGASAVLEAFCNTRDGIYDKLIAVPSLEIENAREVLRAGIFAYTSNAVGKIAEISDRRVEAGGSPATLCWNVGNVYKASGVEQAFKDLACFKNTPIVPTSVRLEVGPLPFLHARHKGNRLFVCNLLARALEINPSLDVIFEICGFHTFATRVAMAGDWADYLGVIIADEDQRRKESVRKQGALNGFPHSVSD</sequence>
<dbReference type="Proteomes" id="UP000485367">
    <property type="component" value="Unassembled WGS sequence"/>
</dbReference>